<feature type="domain" description="SEA" evidence="2">
    <location>
        <begin position="2000"/>
        <end position="2121"/>
    </location>
</feature>
<dbReference type="Proteomes" id="UP001190640">
    <property type="component" value="Chromosome 5"/>
</dbReference>
<keyword evidence="3" id="KW-1185">Reference proteome</keyword>
<dbReference type="InterPro" id="IPR028850">
    <property type="entry name" value="MUC16"/>
</dbReference>
<dbReference type="PANTHER" id="PTHR14672">
    <property type="entry name" value="MUCIN-16"/>
    <property type="match status" value="1"/>
</dbReference>
<dbReference type="Gene3D" id="3.30.70.960">
    <property type="entry name" value="SEA domain"/>
    <property type="match status" value="13"/>
</dbReference>
<reference evidence="4" key="1">
    <citation type="submission" date="2025-08" db="UniProtKB">
        <authorList>
            <consortium name="RefSeq"/>
        </authorList>
    </citation>
    <scope>IDENTIFICATION</scope>
    <source>
        <tissue evidence="4">Blood</tissue>
    </source>
</reference>
<feature type="domain" description="SEA" evidence="2">
    <location>
        <begin position="1577"/>
        <end position="1698"/>
    </location>
</feature>
<dbReference type="GeneID" id="129329924"/>
<evidence type="ECO:0000313" key="3">
    <source>
        <dbReference type="Proteomes" id="UP001190640"/>
    </source>
</evidence>
<feature type="domain" description="SEA" evidence="2">
    <location>
        <begin position="2141"/>
        <end position="2262"/>
    </location>
</feature>
<feature type="domain" description="SEA" evidence="2">
    <location>
        <begin position="2282"/>
        <end position="2403"/>
    </location>
</feature>
<feature type="region of interest" description="Disordered" evidence="1">
    <location>
        <begin position="1141"/>
        <end position="1180"/>
    </location>
</feature>
<dbReference type="SMART" id="SM00200">
    <property type="entry name" value="SEA"/>
    <property type="match status" value="2"/>
</dbReference>
<dbReference type="RefSeq" id="XP_054835651.1">
    <property type="nucleotide sequence ID" value="XM_054979676.1"/>
</dbReference>
<sequence length="3310" mass="367225">TATLASTALTTSTTEAPASLLPSTSPSESTTSIIETYTSVLTSHNIYHRDIHLCSDFCIHLSTLNIYNAAFHHSSSLYSHLGVYCFNHTFNRGAYLSAAFYIPLREHNLYHRDIHLCSDFCVHLSALSIYNAVFHQYSFLYRHLGVYSFNHIYNRGTYLSASFYIPLREHNLYHRDIHLFSDFCIHLSALSIYNAAFHHSSSLYSHHGRPQEHNIYHRDIHLCSDFCIHLSTLSIYNAAFHHSSSLYSHLGVYCFNHTFNRGAYLSAAFYIPLREHNLYHRDIHLCSDFCVHLSALSIYNAVFHQYSFLYRHLGVYSFNHIYNRGTYLSAAFYIPLREHNLYHKDIHLFSDFCIHLSALSIYNAAFHHSSSLYSHHGSFNHIYNRGTCLSAAFYIPLREHNIYHRDIHLYSDFCVHLSALSIYNAAFHHYSFLYSHFGVYSFNHIYNRGTYISAAFYIPLREHNLYHRNIYLCSYFCIHLRALSIYNAAFYHSSSLYSHLGVYCFNHTCNRGAYLSAAFYIPLREHNLYHRDIHLCSDFCIHLSDLSIYNAAFHHSSSLYSHLGVYSFNHICNRGTYLSAAFYILLREHSICHRDIHLCSDFCIHLSTLSIYNTSFHHSSSLYSHLGVYSFNHIYNRGTYLSAAFYIPLREHNIYHRDIHLCCDFCIHLSTPSIYNTSFHHSSSLYSHLGFYSFNHIYNRGTYLSAAFYIPLREQNIYHRDIHLCSDFCIHLSTLSIYNPAFHHSSCLYSHLGVYSFNHIYNRETTTSTTELSTSLPPFESTSQFPISTTQTSISLPPSTPTLQSTALLTSATEASTSLPPTSPSELSASTTQSSTSLRPSTQTLESTTLTTTATETSSALSSSTSTSESTSSIKAYSSVPPFESTSELSGTTTKSTSLPPSTYHLESTTLSISITEPSTPLLPASSPSESTSVTEASTSLPLSTPTLQSIENTTMDTTILAQPTSSLLETKYAVTSSGQRTVPSETKATFFMDVSSVNGFISPKETTSKFQPATSPVEMIADMTSAGTSSATGTSLPPTSSATMIITNTTPLATSSAMETMVGTLLPPTSSATKIITNTTPLATSSALETTIGTSLPPTPPVTEKTNIIPLATSSALETITSLLPTSSATKIITNTTPLAKSSEMETTAGSSLPPTTSSTDVKTKTTMETSLPPTTPVTEKTNIIPLATSSTLETMTTTGTLLPPTSSATEITSNTTPLATSSVLETTVGTSLPPTSSATEITNTTPLATFSAMERAEDTSFPPISSTTNTLPIATSSVMETTTTTGTLVPPTSSATKIITNTTPLATSSALETTTGTLLPPTSSATEITSNTTPLATSSVLETTITNTTPLATYSAMETTVGTSLPPTPSATGIITNTTPLATSSAMETTITTNTTPLATSSVMGSKARTSLPPTSSATEIIANTTPLAISSALETTTGTLETQSQANESVIYPATEKPIDQPAGVGNTTASPFTTPPVATTTGQANESVIPPATEKPTDRPASAGNTTASPFTTPPVATTTGQANESVIPPATEKPTDRPASVGNTTASPFTTPPVATTTFLPTTIQTPKPMPAFGHFTMNLTVTNLRYKNEMGISDSSTFNSTERTLVFLIGRVLKQSYIGPAYIKCEVTSLRSLRNGNETGVDAICTYRNDSTMPPFDEVKMYGELVNQTQGFTTLRPYKLDRFSLYVNDYNEAPQIPTILPTTTQTSKPMPAVGHFTMNLTVTNLRYKNEMGISDSSTFNSTERTLVFLIGRVLKQSYIGPVYIKCEVTSLRSLRNGNETGVDAICTYRNDSTMPPFDKVKMYGELVNQTQGFTTLRPYKLDRFSLYVNDYNEVPQIPTILPTTTQTSKPMPAIGHFTMNLTVTNLRYKNEMGISDSSTFNSTERTLVFLIGRVLKQSYIGPVYIKCEVTSLRSLRNGNETGVDAICTYRNDSTMPPFDKVKMYGELVNQTQGFTTLRPYKLDRFSLYVNDYNEVPQIPTILPTTTQTSKPMPAIGHFTMNLTVTNLRYKNEMGISDSSTFNSTERTLVFLIGRVLKQSYIGPVYIKCEVTSLRSLRNGNETGVDAICTYRNDSTMPPFDKVKMYGELVNQTQGFTTLRPYKLDRFSLYVNDYNEVPQIPTILPTTTQTSKPMPAIGHFTMNLTVTNLRYKNEMGISDSSTFNSTERTLVFLIGRVLKQSYIGPVYIKCEVTSLRSLRNGNETGVDAICTYRNDSTMPPFDKVKMYGELVNQTQGFTTLRPYKLDRFSLYVNDYNEVPQIPTILPTTTQTSKPMPAIGHFTMNLTVTNLRYKNEMGISDSSTFNSTERTLVFLIGRVLKQSYIGPVYIKCEVTSLRSLRNGNETGVDAICTYRNDSTMPPFDKVKMYGELVNQTQGFTTLRPYKLDRFSLYVNDYNEVPQIPTILPTTTQTSKPMPAIGHFTMNLTVTNLRYKNEMGISDSSTFNSTERTLVFLIGRVLKQSYIGPVYIKCEVTSLRSLRNGNETGVDAICTYRNDSTMPPFDKVKMYGELVNQTQGFTTLRPYKLDRFSLYVNGYNEAPQIPTILPTTTQTSKPMPAIGHFTMNLTVTNLRYKNEMGISDSSTFNSTERTLVFLIGRVLKQSYIGPVYIKCEVTSLRSLRNGNETGVDAICTYRNDSTMPPFDKVKMYGELVNLTQGFTTLRPYKLDRFGLYVNGYHESAFEPFVVTSTTRSPTTQFSMTSDFTVNFTVTNLKYKPGMGISYSKEFNSTRRPFDKMLGQLLEKSSVGPWFVRCSVKAFRPINDGSETAVDNICTYRRNSTIVPFDEERVYQDFVSNTNSCTEMGPYSLDQHSLFVNGYHESPHRPASVPTTPAKPTSEEFTVNFTVTNLKYKPEMADPSSKVFTSTNRTFTTLLGRMLQKILGPAFAACSVTVLRSMNGGMATGVDSVCTYKSDSTAPQFDQVSVHRDLTNETNGFTQMRTYSLDRSSLCVNGYCRSPSLTLPDVTVTAASTTTKTPTVGYFTVNCTFTNLPYTRDLGVHGSRKFNSTQRVMRYYMEPILKNTSIGSAFIECQVENFRAAQTGNGVTMNTLCSYWKDVLLTPLDPARVHSEMSDMTNGGRRMGRYIIQENSLRVNGFPPSTRLGSNSPVADGVAYELGFTIISENLTNSDPSSPQYRELKASISKKLNRLFNESIIQSGFKICSVTGLRYGSIVVDCKCFFKPEKNITRDLVEKTFNEETQNATSQWLGDRFQLKAVIVRDLEPDIKPATHRPALNSKKKDFALKFTITNLAYTAQLGNNTELYQSTKLNVENELNQLFRNSTLGPHFLGCSVEHFRWGGGMV</sequence>
<feature type="domain" description="SEA" evidence="2">
    <location>
        <begin position="2985"/>
        <end position="3106"/>
    </location>
</feature>
<feature type="domain" description="SEA" evidence="2">
    <location>
        <begin position="1718"/>
        <end position="1839"/>
    </location>
</feature>
<feature type="domain" description="SEA" evidence="2">
    <location>
        <begin position="2423"/>
        <end position="2544"/>
    </location>
</feature>
<gene>
    <name evidence="4" type="primary">LOC129329924</name>
</gene>
<feature type="compositionally biased region" description="Polar residues" evidence="1">
    <location>
        <begin position="1169"/>
        <end position="1180"/>
    </location>
</feature>
<name>A0AA97KYL9_EUBMA</name>
<evidence type="ECO:0000256" key="1">
    <source>
        <dbReference type="SAM" id="MobiDB-lite"/>
    </source>
</evidence>
<dbReference type="KEGG" id="emc:129329924"/>
<feature type="domain" description="SEA" evidence="2">
    <location>
        <begin position="2706"/>
        <end position="2827"/>
    </location>
</feature>
<feature type="domain" description="SEA" evidence="2">
    <location>
        <begin position="1859"/>
        <end position="1980"/>
    </location>
</feature>
<feature type="region of interest" description="Disordered" evidence="1">
    <location>
        <begin position="917"/>
        <end position="941"/>
    </location>
</feature>
<organism evidence="3 4">
    <name type="scientific">Eublepharis macularius</name>
    <name type="common">Leopard gecko</name>
    <name type="synonym">Cyrtodactylus macularius</name>
    <dbReference type="NCBI Taxonomy" id="481883"/>
    <lineage>
        <taxon>Eukaryota</taxon>
        <taxon>Metazoa</taxon>
        <taxon>Chordata</taxon>
        <taxon>Craniata</taxon>
        <taxon>Vertebrata</taxon>
        <taxon>Euteleostomi</taxon>
        <taxon>Lepidosauria</taxon>
        <taxon>Squamata</taxon>
        <taxon>Bifurcata</taxon>
        <taxon>Gekkota</taxon>
        <taxon>Eublepharidae</taxon>
        <taxon>Eublepharinae</taxon>
        <taxon>Eublepharis</taxon>
    </lineage>
</organism>
<feature type="region of interest" description="Disordered" evidence="1">
    <location>
        <begin position="1"/>
        <end position="29"/>
    </location>
</feature>
<feature type="domain" description="SEA" evidence="2">
    <location>
        <begin position="3245"/>
        <end position="3310"/>
    </location>
</feature>
<dbReference type="Pfam" id="PF01390">
    <property type="entry name" value="SEA"/>
    <property type="match status" value="13"/>
</dbReference>
<dbReference type="PANTHER" id="PTHR14672:SF1">
    <property type="entry name" value="MUCIN-16"/>
    <property type="match status" value="1"/>
</dbReference>
<feature type="compositionally biased region" description="Low complexity" evidence="1">
    <location>
        <begin position="1549"/>
        <end position="1559"/>
    </location>
</feature>
<dbReference type="SUPFAM" id="SSF82671">
    <property type="entry name" value="SEA domain"/>
    <property type="match status" value="13"/>
</dbReference>
<feature type="domain" description="SEA" evidence="2">
    <location>
        <begin position="3118"/>
        <end position="3231"/>
    </location>
</feature>
<feature type="non-terminal residue" evidence="4">
    <location>
        <position position="1"/>
    </location>
</feature>
<accession>A0AA97KYL9</accession>
<feature type="region of interest" description="Disordered" evidence="1">
    <location>
        <begin position="1459"/>
        <end position="1559"/>
    </location>
</feature>
<feature type="domain" description="SEA" evidence="2">
    <location>
        <begin position="2843"/>
        <end position="2963"/>
    </location>
</feature>
<feature type="compositionally biased region" description="Polar residues" evidence="1">
    <location>
        <begin position="1141"/>
        <end position="1156"/>
    </location>
</feature>
<dbReference type="PROSITE" id="PS50024">
    <property type="entry name" value="SEA"/>
    <property type="match status" value="13"/>
</dbReference>
<dbReference type="InterPro" id="IPR036364">
    <property type="entry name" value="SEA_dom_sf"/>
</dbReference>
<feature type="region of interest" description="Disordered" evidence="1">
    <location>
        <begin position="784"/>
        <end position="803"/>
    </location>
</feature>
<feature type="compositionally biased region" description="Low complexity" evidence="1">
    <location>
        <begin position="884"/>
        <end position="903"/>
    </location>
</feature>
<evidence type="ECO:0000259" key="2">
    <source>
        <dbReference type="PROSITE" id="PS50024"/>
    </source>
</evidence>
<protein>
    <submittedName>
        <fullName evidence="4">Mucin-16-like</fullName>
    </submittedName>
</protein>
<feature type="compositionally biased region" description="Low complexity" evidence="1">
    <location>
        <begin position="812"/>
        <end position="873"/>
    </location>
</feature>
<feature type="domain" description="SEA" evidence="2">
    <location>
        <begin position="2564"/>
        <end position="2685"/>
    </location>
</feature>
<dbReference type="InterPro" id="IPR000082">
    <property type="entry name" value="SEA_dom"/>
</dbReference>
<feature type="compositionally biased region" description="Low complexity" evidence="1">
    <location>
        <begin position="1157"/>
        <end position="1168"/>
    </location>
</feature>
<evidence type="ECO:0000313" key="4">
    <source>
        <dbReference type="RefSeq" id="XP_054835651.1"/>
    </source>
</evidence>
<feature type="compositionally biased region" description="Polar residues" evidence="1">
    <location>
        <begin position="1469"/>
        <end position="1490"/>
    </location>
</feature>
<feature type="compositionally biased region" description="Low complexity" evidence="1">
    <location>
        <begin position="786"/>
        <end position="803"/>
    </location>
</feature>
<proteinExistence type="predicted"/>
<feature type="region of interest" description="Disordered" evidence="1">
    <location>
        <begin position="812"/>
        <end position="903"/>
    </location>
</feature>
<feature type="compositionally biased region" description="Polar residues" evidence="1">
    <location>
        <begin position="1507"/>
        <end position="1529"/>
    </location>
</feature>